<proteinExistence type="predicted"/>
<name>A0A2K9NVS5_BACTC</name>
<evidence type="ECO:0000313" key="1">
    <source>
        <dbReference type="EMBL" id="AUN99600.1"/>
    </source>
</evidence>
<dbReference type="RefSeq" id="WP_102244891.1">
    <property type="nucleotide sequence ID" value="NZ_CP025704.1"/>
</dbReference>
<dbReference type="AlphaFoldDB" id="A0A2K9NVS5"/>
<gene>
    <name evidence="1" type="ORF">C0V70_16095</name>
</gene>
<evidence type="ECO:0000313" key="2">
    <source>
        <dbReference type="Proteomes" id="UP000235584"/>
    </source>
</evidence>
<organism evidence="1 2">
    <name type="scientific">Bacteriovorax stolpii</name>
    <name type="common">Bdellovibrio stolpii</name>
    <dbReference type="NCBI Taxonomy" id="960"/>
    <lineage>
        <taxon>Bacteria</taxon>
        <taxon>Pseudomonadati</taxon>
        <taxon>Bdellovibrionota</taxon>
        <taxon>Bacteriovoracia</taxon>
        <taxon>Bacteriovoracales</taxon>
        <taxon>Bacteriovoracaceae</taxon>
        <taxon>Bacteriovorax</taxon>
    </lineage>
</organism>
<sequence length="358" mass="39371">MKLLGWFLLLSLSQAHAQQVIESAPLSITEEGTRKIIERADGDKDAKPAEIPHGVEVVAPPAAEALVIPNDDVVNPPVEKKTAKSKKKSKLISKEANKDAAKTVEPSEAIPAIAPIESASVVKKEAPVNPIDGQLQLGPSTEAPVQVQTQTPTAAPVVKDGEIRLDDNKKAPTFENDVIAIAVYDNTLRRYLQFSFGYLNSNYEKFHPSLDNGSMLTSFRFVGDMTTKIQTGFAVEIISDRSNQNIPDVIRALQYRLFADYHAPLFEKGTLKTDWIGSMAFSIGDYGVRRRYLNSQGQELSTKIKEGTLVGLIPGAGIRIYLVGKSSFDLMVEYHLYFGKPQTYIGGLAFNPRLSFEF</sequence>
<dbReference type="Proteomes" id="UP000235584">
    <property type="component" value="Chromosome"/>
</dbReference>
<accession>A0A2K9NVS5</accession>
<dbReference type="KEGG" id="bsto:C0V70_16095"/>
<dbReference type="EMBL" id="CP025704">
    <property type="protein sequence ID" value="AUN99600.1"/>
    <property type="molecule type" value="Genomic_DNA"/>
</dbReference>
<reference evidence="1 2" key="1">
    <citation type="submission" date="2018-01" db="EMBL/GenBank/DDBJ databases">
        <title>Complete genome sequence of Bacteriovorax stolpii DSM12778.</title>
        <authorList>
            <person name="Tang B."/>
            <person name="Chang J."/>
        </authorList>
    </citation>
    <scope>NUCLEOTIDE SEQUENCE [LARGE SCALE GENOMIC DNA]</scope>
    <source>
        <strain evidence="1 2">DSM 12778</strain>
    </source>
</reference>
<keyword evidence="2" id="KW-1185">Reference proteome</keyword>
<protein>
    <submittedName>
        <fullName evidence="1">Uncharacterized protein</fullName>
    </submittedName>
</protein>